<gene>
    <name evidence="1" type="ORF">A2866_00595</name>
</gene>
<dbReference type="Proteomes" id="UP000177026">
    <property type="component" value="Unassembled WGS sequence"/>
</dbReference>
<sequence>MITISQALREKVEKSPILSETMTQGVLNYSALARRLRKELQAELYKPVSEGAIVMALKRLAQQISSKVHLTKVFKKTPDMLIRSNLMEITILNANITEEKFQTIFKRFREQNKYFVTFTQGVFETTIIASNELSPELNRLIKGEEIVSKFENLSAITIRLPKEAIPTPGVFYSILKFLTWEGINVIEVVSTFLEFTIILEDREVDRAFSVLKRDLS</sequence>
<name>A0A1F7GIT1_9BACT</name>
<evidence type="ECO:0000313" key="2">
    <source>
        <dbReference type="Proteomes" id="UP000177026"/>
    </source>
</evidence>
<proteinExistence type="predicted"/>
<organism evidence="1 2">
    <name type="scientific">Candidatus Roizmanbacteria bacterium RIFCSPHIGHO2_01_FULL_39_8</name>
    <dbReference type="NCBI Taxonomy" id="1802033"/>
    <lineage>
        <taxon>Bacteria</taxon>
        <taxon>Candidatus Roizmaniibacteriota</taxon>
    </lineage>
</organism>
<evidence type="ECO:0000313" key="1">
    <source>
        <dbReference type="EMBL" id="OGK18452.1"/>
    </source>
</evidence>
<comment type="caution">
    <text evidence="1">The sequence shown here is derived from an EMBL/GenBank/DDBJ whole genome shotgun (WGS) entry which is preliminary data.</text>
</comment>
<reference evidence="1 2" key="1">
    <citation type="journal article" date="2016" name="Nat. Commun.">
        <title>Thousands of microbial genomes shed light on interconnected biogeochemical processes in an aquifer system.</title>
        <authorList>
            <person name="Anantharaman K."/>
            <person name="Brown C.T."/>
            <person name="Hug L.A."/>
            <person name="Sharon I."/>
            <person name="Castelle C.J."/>
            <person name="Probst A.J."/>
            <person name="Thomas B.C."/>
            <person name="Singh A."/>
            <person name="Wilkins M.J."/>
            <person name="Karaoz U."/>
            <person name="Brodie E.L."/>
            <person name="Williams K.H."/>
            <person name="Hubbard S.S."/>
            <person name="Banfield J.F."/>
        </authorList>
    </citation>
    <scope>NUCLEOTIDE SEQUENCE [LARGE SCALE GENOMIC DNA]</scope>
</reference>
<dbReference type="AlphaFoldDB" id="A0A1F7GIT1"/>
<dbReference type="EMBL" id="MFZI01000070">
    <property type="protein sequence ID" value="OGK18452.1"/>
    <property type="molecule type" value="Genomic_DNA"/>
</dbReference>
<protein>
    <recommendedName>
        <fullName evidence="3">Aspartate kinase</fullName>
    </recommendedName>
</protein>
<accession>A0A1F7GIT1</accession>
<evidence type="ECO:0008006" key="3">
    <source>
        <dbReference type="Google" id="ProtNLM"/>
    </source>
</evidence>